<dbReference type="Gene3D" id="1.20.140.10">
    <property type="entry name" value="Butyryl-CoA Dehydrogenase, subunit A, domain 3"/>
    <property type="match status" value="1"/>
</dbReference>
<dbReference type="InterPro" id="IPR036250">
    <property type="entry name" value="AcylCo_DH-like_C"/>
</dbReference>
<organism evidence="3">
    <name type="scientific">Proboscia inermis</name>
    <dbReference type="NCBI Taxonomy" id="420281"/>
    <lineage>
        <taxon>Eukaryota</taxon>
        <taxon>Sar</taxon>
        <taxon>Stramenopiles</taxon>
        <taxon>Ochrophyta</taxon>
        <taxon>Bacillariophyta</taxon>
        <taxon>Coscinodiscophyceae</taxon>
        <taxon>Rhizosoleniophycidae</taxon>
        <taxon>Rhizosoleniales</taxon>
        <taxon>Rhizosoleniaceae</taxon>
        <taxon>Proboscia</taxon>
    </lineage>
</organism>
<dbReference type="SUPFAM" id="SSF47203">
    <property type="entry name" value="Acyl-CoA dehydrogenase C-terminal domain-like"/>
    <property type="match status" value="1"/>
</dbReference>
<keyword evidence="1" id="KW-0285">Flavoprotein</keyword>
<gene>
    <name evidence="3" type="ORF">PINE0816_LOCUS16847</name>
</gene>
<dbReference type="Pfam" id="PF00441">
    <property type="entry name" value="Acyl-CoA_dh_1"/>
    <property type="match status" value="1"/>
</dbReference>
<dbReference type="GO" id="GO:0006635">
    <property type="term" value="P:fatty acid beta-oxidation"/>
    <property type="evidence" value="ECO:0007669"/>
    <property type="project" value="InterPro"/>
</dbReference>
<accession>A0A7S0GFC1</accession>
<reference evidence="3" key="1">
    <citation type="submission" date="2021-01" db="EMBL/GenBank/DDBJ databases">
        <authorList>
            <person name="Corre E."/>
            <person name="Pelletier E."/>
            <person name="Niang G."/>
            <person name="Scheremetjew M."/>
            <person name="Finn R."/>
            <person name="Kale V."/>
            <person name="Holt S."/>
            <person name="Cochrane G."/>
            <person name="Meng A."/>
            <person name="Brown T."/>
            <person name="Cohen L."/>
        </authorList>
    </citation>
    <scope>NUCLEOTIDE SEQUENCE</scope>
    <source>
        <strain evidence="3">CCAP1064/1</strain>
    </source>
</reference>
<dbReference type="GO" id="GO:0003995">
    <property type="term" value="F:acyl-CoA dehydrogenase activity"/>
    <property type="evidence" value="ECO:0007669"/>
    <property type="project" value="InterPro"/>
</dbReference>
<name>A0A7S0GFC1_9STRA</name>
<feature type="domain" description="Acyl-CoA dehydrogenase/oxidase C-terminal" evidence="2">
    <location>
        <begin position="58"/>
        <end position="200"/>
    </location>
</feature>
<evidence type="ECO:0000256" key="1">
    <source>
        <dbReference type="ARBA" id="ARBA00022630"/>
    </source>
</evidence>
<protein>
    <recommendedName>
        <fullName evidence="2">Acyl-CoA dehydrogenase/oxidase C-terminal domain-containing protein</fullName>
    </recommendedName>
</protein>
<sequence length="222" mass="24304">MAFIVQRSQQQYSNSIITKKIEGKISMRILQNADVEFHEAWCPDENVMHENVGFSKSVGRVLESSRVSVAWMPVGISMGALSHTLEFVKKRTAFNAPLSANQLVQEKLSRMAAMTSSIYLLAERVTKDFVAGKCGLPAIAMAKAHNSFVGRQIVSLAREILGGNGIVLDFQIASKFADMESVYTYEGTYDINALICGRALTGVSAIKSAVSVKNEYASKSRL</sequence>
<evidence type="ECO:0000313" key="3">
    <source>
        <dbReference type="EMBL" id="CAD8420696.1"/>
    </source>
</evidence>
<evidence type="ECO:0000259" key="2">
    <source>
        <dbReference type="Pfam" id="PF00441"/>
    </source>
</evidence>
<dbReference type="InterPro" id="IPR045008">
    <property type="entry name" value="ACX4-like"/>
</dbReference>
<dbReference type="PANTHER" id="PTHR43188:SF1">
    <property type="entry name" value="ACYL-COA DEHYDROGENASE"/>
    <property type="match status" value="1"/>
</dbReference>
<dbReference type="EMBL" id="HBEL01035957">
    <property type="protein sequence ID" value="CAD8420696.1"/>
    <property type="molecule type" value="Transcribed_RNA"/>
</dbReference>
<dbReference type="InterPro" id="IPR009075">
    <property type="entry name" value="AcylCo_DH/oxidase_C"/>
</dbReference>
<proteinExistence type="predicted"/>
<dbReference type="AlphaFoldDB" id="A0A7S0GFC1"/>
<dbReference type="PANTHER" id="PTHR43188">
    <property type="entry name" value="ACYL-COENZYME A OXIDASE"/>
    <property type="match status" value="1"/>
</dbReference>